<comment type="function">
    <text evidence="8">ATPase required for the correct placement of the division site. Cell division inhibitors MinC and MinD act in concert to form an inhibitor capable of blocking formation of the polar Z ring septums. Rapidly oscillates between the poles of the cell to destabilize FtsZ filaments that have formed before they mature into polar Z rings.</text>
</comment>
<dbReference type="RefSeq" id="WP_090163169.1">
    <property type="nucleotide sequence ID" value="NZ_CACVNK010000024.1"/>
</dbReference>
<dbReference type="InterPro" id="IPR010223">
    <property type="entry name" value="MinD"/>
</dbReference>
<keyword evidence="6" id="KW-0717">Septation</keyword>
<evidence type="ECO:0000256" key="9">
    <source>
        <dbReference type="ARBA" id="ARBA00032845"/>
    </source>
</evidence>
<dbReference type="GO" id="GO:0000917">
    <property type="term" value="P:division septum assembly"/>
    <property type="evidence" value="ECO:0007669"/>
    <property type="project" value="UniProtKB-KW"/>
</dbReference>
<evidence type="ECO:0000256" key="7">
    <source>
        <dbReference type="ARBA" id="ARBA00023306"/>
    </source>
</evidence>
<evidence type="ECO:0000256" key="1">
    <source>
        <dbReference type="ARBA" id="ARBA00010257"/>
    </source>
</evidence>
<keyword evidence="5" id="KW-0067">ATP-binding</keyword>
<dbReference type="PANTHER" id="PTHR43384">
    <property type="entry name" value="SEPTUM SITE-DETERMINING PROTEIN MIND HOMOLOG, CHLOROPLASTIC-RELATED"/>
    <property type="match status" value="1"/>
</dbReference>
<dbReference type="SUPFAM" id="SSF52540">
    <property type="entry name" value="P-loop containing nucleoside triphosphate hydrolases"/>
    <property type="match status" value="1"/>
</dbReference>
<evidence type="ECO:0000313" key="10">
    <source>
        <dbReference type="EMBL" id="SFU44033.1"/>
    </source>
</evidence>
<dbReference type="PANTHER" id="PTHR43384:SF6">
    <property type="entry name" value="SEPTUM SITE-DETERMINING PROTEIN MIND HOMOLOG, CHLOROPLASTIC"/>
    <property type="match status" value="1"/>
</dbReference>
<dbReference type="InterPro" id="IPR050625">
    <property type="entry name" value="ParA/MinD_ATPase"/>
</dbReference>
<keyword evidence="4" id="KW-0547">Nucleotide-binding</keyword>
<dbReference type="InterPro" id="IPR033756">
    <property type="entry name" value="YlxH/NBP35"/>
</dbReference>
<dbReference type="GO" id="GO:0009898">
    <property type="term" value="C:cytoplasmic side of plasma membrane"/>
    <property type="evidence" value="ECO:0007669"/>
    <property type="project" value="TreeGrafter"/>
</dbReference>
<dbReference type="Pfam" id="PF10609">
    <property type="entry name" value="ParA"/>
    <property type="match status" value="1"/>
</dbReference>
<name>A0A1I7G6I2_9FIRM</name>
<comment type="similarity">
    <text evidence="1">Belongs to the ParA family. MinD subfamily.</text>
</comment>
<dbReference type="OrthoDB" id="9773088at2"/>
<dbReference type="InterPro" id="IPR027417">
    <property type="entry name" value="P-loop_NTPase"/>
</dbReference>
<keyword evidence="11" id="KW-1185">Reference proteome</keyword>
<dbReference type="GO" id="GO:0005829">
    <property type="term" value="C:cytosol"/>
    <property type="evidence" value="ECO:0007669"/>
    <property type="project" value="TreeGrafter"/>
</dbReference>
<dbReference type="GeneID" id="78354462"/>
<protein>
    <recommendedName>
        <fullName evidence="2">Septum site-determining protein MinD</fullName>
    </recommendedName>
    <alternativeName>
        <fullName evidence="9">Cell division inhibitor MinD</fullName>
    </alternativeName>
</protein>
<proteinExistence type="inferred from homology"/>
<organism evidence="10 11">
    <name type="scientific">Eubacterium pyruvativorans</name>
    <dbReference type="NCBI Taxonomy" id="155865"/>
    <lineage>
        <taxon>Bacteria</taxon>
        <taxon>Bacillati</taxon>
        <taxon>Bacillota</taxon>
        <taxon>Clostridia</taxon>
        <taxon>Eubacteriales</taxon>
        <taxon>Eubacteriaceae</taxon>
        <taxon>Eubacterium</taxon>
    </lineage>
</organism>
<evidence type="ECO:0000256" key="3">
    <source>
        <dbReference type="ARBA" id="ARBA00022618"/>
    </source>
</evidence>
<dbReference type="Gene3D" id="3.40.50.300">
    <property type="entry name" value="P-loop containing nucleotide triphosphate hydrolases"/>
    <property type="match status" value="1"/>
</dbReference>
<keyword evidence="3" id="KW-0132">Cell division</keyword>
<evidence type="ECO:0000256" key="4">
    <source>
        <dbReference type="ARBA" id="ARBA00022741"/>
    </source>
</evidence>
<keyword evidence="7" id="KW-0131">Cell cycle</keyword>
<evidence type="ECO:0000256" key="2">
    <source>
        <dbReference type="ARBA" id="ARBA00016887"/>
    </source>
</evidence>
<evidence type="ECO:0000256" key="8">
    <source>
        <dbReference type="ARBA" id="ARBA00025436"/>
    </source>
</evidence>
<accession>A0A1I7G6I2</accession>
<dbReference type="GO" id="GO:0005524">
    <property type="term" value="F:ATP binding"/>
    <property type="evidence" value="ECO:0007669"/>
    <property type="project" value="UniProtKB-KW"/>
</dbReference>
<dbReference type="AlphaFoldDB" id="A0A1I7G6I2"/>
<dbReference type="GO" id="GO:0051782">
    <property type="term" value="P:negative regulation of cell division"/>
    <property type="evidence" value="ECO:0007669"/>
    <property type="project" value="TreeGrafter"/>
</dbReference>
<dbReference type="PIRSF" id="PIRSF003092">
    <property type="entry name" value="MinD"/>
    <property type="match status" value="1"/>
</dbReference>
<reference evidence="10 11" key="1">
    <citation type="submission" date="2016-10" db="EMBL/GenBank/DDBJ databases">
        <authorList>
            <person name="de Groot N.N."/>
        </authorList>
    </citation>
    <scope>NUCLEOTIDE SEQUENCE [LARGE SCALE GENOMIC DNA]</scope>
    <source>
        <strain evidence="10 11">KHGC13</strain>
    </source>
</reference>
<dbReference type="EMBL" id="FPBT01000005">
    <property type="protein sequence ID" value="SFU44033.1"/>
    <property type="molecule type" value="Genomic_DNA"/>
</dbReference>
<evidence type="ECO:0000313" key="11">
    <source>
        <dbReference type="Proteomes" id="UP000198817"/>
    </source>
</evidence>
<gene>
    <name evidence="10" type="ORF">SAMN05216508_1055</name>
</gene>
<dbReference type="GO" id="GO:0016887">
    <property type="term" value="F:ATP hydrolysis activity"/>
    <property type="evidence" value="ECO:0007669"/>
    <property type="project" value="InterPro"/>
</dbReference>
<dbReference type="STRING" id="155865.SAMN05216515_1066"/>
<dbReference type="Proteomes" id="UP000198817">
    <property type="component" value="Unassembled WGS sequence"/>
</dbReference>
<dbReference type="InterPro" id="IPR025501">
    <property type="entry name" value="MinD_FleN"/>
</dbReference>
<evidence type="ECO:0000256" key="5">
    <source>
        <dbReference type="ARBA" id="ARBA00022840"/>
    </source>
</evidence>
<evidence type="ECO:0000256" key="6">
    <source>
        <dbReference type="ARBA" id="ARBA00023210"/>
    </source>
</evidence>
<sequence length="246" mass="27594">MGRVFMVASGKGGTGKTMFAVNFAAILAMRGYRTVIVDMDMGQRNVDLYFGLENNVVYDAHDVMTGVCRIRQALIRDERFQKLYMMSASPVREDGTLTPLHAKVLCEKLREQFDYVIIDAPSGVDDGLVIASAGADAAIMVTTPEYASIRNADTVDRELVKMGIREHYLVINNLRVELMQEGYIPSLREINSLMLPEFAGVIQHDENINISTNLGIPIVMKPDTYIRRNFEAIADRILNEPDQKDE</sequence>
<dbReference type="NCBIfam" id="TIGR01968">
    <property type="entry name" value="minD_bact"/>
    <property type="match status" value="1"/>
</dbReference>